<evidence type="ECO:0000313" key="3">
    <source>
        <dbReference type="EMBL" id="KQB86888.1"/>
    </source>
</evidence>
<reference evidence="3 4" key="1">
    <citation type="submission" date="2015-10" db="EMBL/GenBank/DDBJ databases">
        <title>Corynebacteirum lowii and Corynebacterium oculi species nova, derived from human clinical disease and and emended description of Corynebacterium mastiditis.</title>
        <authorList>
            <person name="Bernard K."/>
            <person name="Pacheco A.L."/>
            <person name="Mcdougall C."/>
            <person name="Burtx T."/>
            <person name="Weibe D."/>
            <person name="Tyler S."/>
            <person name="Olson A.B."/>
            <person name="Cnockaert M."/>
            <person name="Eguchi H."/>
            <person name="Kuwahara T."/>
            <person name="Nakayama-Imaohji H."/>
            <person name="Boudewijins M."/>
            <person name="Van Hoecke F."/>
            <person name="Bernier A.-M."/>
            <person name="Vandamme P."/>
        </authorList>
    </citation>
    <scope>NUCLEOTIDE SEQUENCE [LARGE SCALE GENOMIC DNA]</scope>
    <source>
        <strain evidence="3 4">NML 130206</strain>
    </source>
</reference>
<evidence type="ECO:0008006" key="5">
    <source>
        <dbReference type="Google" id="ProtNLM"/>
    </source>
</evidence>
<dbReference type="AlphaFoldDB" id="A0A0Q0UKT1"/>
<dbReference type="RefSeq" id="WP_055177341.1">
    <property type="nucleotide sequence ID" value="NZ_JAUSQY010000001.1"/>
</dbReference>
<evidence type="ECO:0000256" key="1">
    <source>
        <dbReference type="SAM" id="MobiDB-lite"/>
    </source>
</evidence>
<dbReference type="Proteomes" id="UP000050488">
    <property type="component" value="Unassembled WGS sequence"/>
</dbReference>
<protein>
    <recommendedName>
        <fullName evidence="5">DUF3558 domain-containing protein</fullName>
    </recommendedName>
</protein>
<gene>
    <name evidence="3" type="ORF">Clow_01099</name>
</gene>
<dbReference type="STRING" id="1544413.Clow_01099"/>
<dbReference type="OrthoDB" id="4428050at2"/>
<keyword evidence="4" id="KW-1185">Reference proteome</keyword>
<feature type="region of interest" description="Disordered" evidence="1">
    <location>
        <begin position="27"/>
        <end position="67"/>
    </location>
</feature>
<dbReference type="PATRIC" id="fig|1544413.3.peg.1104"/>
<organism evidence="3 4">
    <name type="scientific">Corynebacterium lowii</name>
    <dbReference type="NCBI Taxonomy" id="1544413"/>
    <lineage>
        <taxon>Bacteria</taxon>
        <taxon>Bacillati</taxon>
        <taxon>Actinomycetota</taxon>
        <taxon>Actinomycetes</taxon>
        <taxon>Mycobacteriales</taxon>
        <taxon>Corynebacteriaceae</taxon>
        <taxon>Corynebacterium</taxon>
    </lineage>
</organism>
<feature type="chain" id="PRO_5038872190" description="DUF3558 domain-containing protein" evidence="2">
    <location>
        <begin position="22"/>
        <end position="213"/>
    </location>
</feature>
<feature type="signal peptide" evidence="2">
    <location>
        <begin position="1"/>
        <end position="21"/>
    </location>
</feature>
<dbReference type="InterPro" id="IPR024520">
    <property type="entry name" value="DUF3558"/>
</dbReference>
<proteinExistence type="predicted"/>
<evidence type="ECO:0000313" key="4">
    <source>
        <dbReference type="Proteomes" id="UP000050488"/>
    </source>
</evidence>
<accession>A0A0Q0UKT1</accession>
<name>A0A0Q0UKT1_9CORY</name>
<dbReference type="PROSITE" id="PS51257">
    <property type="entry name" value="PROKAR_LIPOPROTEIN"/>
    <property type="match status" value="1"/>
</dbReference>
<dbReference type="EMBL" id="LKEV01000002">
    <property type="protein sequence ID" value="KQB86888.1"/>
    <property type="molecule type" value="Genomic_DNA"/>
</dbReference>
<keyword evidence="2" id="KW-0732">Signal</keyword>
<comment type="caution">
    <text evidence="3">The sequence shown here is derived from an EMBL/GenBank/DDBJ whole genome shotgun (WGS) entry which is preliminary data.</text>
</comment>
<dbReference type="Pfam" id="PF12079">
    <property type="entry name" value="DUF3558"/>
    <property type="match status" value="1"/>
</dbReference>
<sequence length="213" mass="22376">MPKNRLLITLLGLIMAGLLGACSSEESSSPATIDAAEGSSVKASGAEASGVGSEEGGARQAGLPFDVGPWDENDPNFQFFDPCTDIAPEVLAGAGLVEPEEEPVREEGGFASCYFLNELQNGDHRGTLVILTSDLVPKDKYNVAGIKILEGVDESGIALVEEADRLGASCSTSMVTSRGRWGVEVSYVGDGKLGNECEDARKIHNLLLKGMEK</sequence>
<evidence type="ECO:0000256" key="2">
    <source>
        <dbReference type="SAM" id="SignalP"/>
    </source>
</evidence>
<feature type="compositionally biased region" description="Low complexity" evidence="1">
    <location>
        <begin position="35"/>
        <end position="52"/>
    </location>
</feature>